<dbReference type="PANTHER" id="PTHR46332">
    <property type="entry name" value="ASPARTATE BETA-HYDROXYLASE DOMAIN-CONTAINING PROTEIN 2"/>
    <property type="match status" value="1"/>
</dbReference>
<dbReference type="AlphaFoldDB" id="A0A2S0VTU1"/>
<keyword evidence="7" id="KW-1185">Reference proteome</keyword>
<gene>
    <name evidence="6" type="ORF">C2869_14820</name>
</gene>
<dbReference type="EMBL" id="CP026604">
    <property type="protein sequence ID" value="AWB67631.1"/>
    <property type="molecule type" value="Genomic_DNA"/>
</dbReference>
<reference evidence="6 7" key="1">
    <citation type="submission" date="2018-01" db="EMBL/GenBank/DDBJ databases">
        <title>Genome sequence of a Cantenovulum-like bacteria.</title>
        <authorList>
            <person name="Tan W.R."/>
            <person name="Lau N.-S."/>
            <person name="Go F."/>
            <person name="Amirul A.-A.A."/>
        </authorList>
    </citation>
    <scope>NUCLEOTIDE SEQUENCE [LARGE SCALE GENOMIC DNA]</scope>
    <source>
        <strain evidence="6 7">CCB-QB4</strain>
    </source>
</reference>
<keyword evidence="3" id="KW-0560">Oxidoreductase</keyword>
<keyword evidence="4" id="KW-1133">Transmembrane helix</keyword>
<dbReference type="Proteomes" id="UP000244441">
    <property type="component" value="Chromosome"/>
</dbReference>
<dbReference type="SUPFAM" id="SSF51197">
    <property type="entry name" value="Clavaminate synthase-like"/>
    <property type="match status" value="1"/>
</dbReference>
<evidence type="ECO:0000313" key="7">
    <source>
        <dbReference type="Proteomes" id="UP000244441"/>
    </source>
</evidence>
<feature type="domain" description="Aspartyl/asparaginy/proline hydroxylase" evidence="5">
    <location>
        <begin position="58"/>
        <end position="217"/>
    </location>
</feature>
<proteinExistence type="inferred from homology"/>
<evidence type="ECO:0000259" key="5">
    <source>
        <dbReference type="Pfam" id="PF05118"/>
    </source>
</evidence>
<name>A0A2S0VTU1_9ALTE</name>
<dbReference type="OrthoDB" id="21665at2"/>
<protein>
    <submittedName>
        <fullName evidence="6">Aspartyl/asparaginyl beta-hydroxylase domain-containing protein</fullName>
    </submittedName>
</protein>
<dbReference type="KEGG" id="cate:C2869_14820"/>
<dbReference type="Pfam" id="PF05118">
    <property type="entry name" value="Asp_Arg_Hydrox"/>
    <property type="match status" value="1"/>
</dbReference>
<feature type="transmembrane region" description="Helical" evidence="4">
    <location>
        <begin position="279"/>
        <end position="303"/>
    </location>
</feature>
<evidence type="ECO:0000313" key="6">
    <source>
        <dbReference type="EMBL" id="AWB67631.1"/>
    </source>
</evidence>
<keyword evidence="2" id="KW-0223">Dioxygenase</keyword>
<organism evidence="6 7">
    <name type="scientific">Saccharobesus litoralis</name>
    <dbReference type="NCBI Taxonomy" id="2172099"/>
    <lineage>
        <taxon>Bacteria</taxon>
        <taxon>Pseudomonadati</taxon>
        <taxon>Pseudomonadota</taxon>
        <taxon>Gammaproteobacteria</taxon>
        <taxon>Alteromonadales</taxon>
        <taxon>Alteromonadaceae</taxon>
        <taxon>Saccharobesus</taxon>
    </lineage>
</organism>
<dbReference type="InterPro" id="IPR051821">
    <property type="entry name" value="Asp/Asn_beta-hydroxylase"/>
</dbReference>
<dbReference type="Gene3D" id="2.60.120.330">
    <property type="entry name" value="B-lactam Antibiotic, Isopenicillin N Synthase, Chain"/>
    <property type="match status" value="1"/>
</dbReference>
<evidence type="ECO:0000256" key="2">
    <source>
        <dbReference type="ARBA" id="ARBA00022964"/>
    </source>
</evidence>
<dbReference type="InterPro" id="IPR027443">
    <property type="entry name" value="IPNS-like_sf"/>
</dbReference>
<keyword evidence="4" id="KW-0812">Transmembrane</keyword>
<accession>A0A2S0VTU1</accession>
<dbReference type="PANTHER" id="PTHR46332:SF5">
    <property type="entry name" value="ASPARTATE BETA-HYDROXYLASE DOMAIN CONTAINING 2"/>
    <property type="match status" value="1"/>
</dbReference>
<dbReference type="RefSeq" id="WP_108603680.1">
    <property type="nucleotide sequence ID" value="NZ_CP026604.1"/>
</dbReference>
<evidence type="ECO:0000256" key="1">
    <source>
        <dbReference type="ARBA" id="ARBA00007730"/>
    </source>
</evidence>
<keyword evidence="4" id="KW-0472">Membrane</keyword>
<dbReference type="GO" id="GO:0051213">
    <property type="term" value="F:dioxygenase activity"/>
    <property type="evidence" value="ECO:0007669"/>
    <property type="project" value="UniProtKB-KW"/>
</dbReference>
<evidence type="ECO:0000256" key="4">
    <source>
        <dbReference type="SAM" id="Phobius"/>
    </source>
</evidence>
<comment type="similarity">
    <text evidence="1">Belongs to the aspartyl/asparaginyl beta-hydroxylase family.</text>
</comment>
<evidence type="ECO:0000256" key="3">
    <source>
        <dbReference type="ARBA" id="ARBA00023002"/>
    </source>
</evidence>
<dbReference type="InterPro" id="IPR007803">
    <property type="entry name" value="Asp/Arg/Pro-Hydrxlase"/>
</dbReference>
<sequence>MYVYKFRGEARFGSLTEYLRKGWPIFAPLNVMLYLSTKKWAKKNYVSTDSFENLALLQQNWQVIAQEANALMDAGYFSKTTDKNNNSFYDVGFRTFYKYGWSKFYCSWYGTTLNSAREYCPQTVALLEQIPSVNGAMFTLLPAKSQLTRHSDPLACSLRYHLGLNTPNSDECFISVDGEKQSWRDGKHFMFDETFLHYVENNTDDKRLILMCDIERPMGPIGKGVNWCYKKIASLLLVPNLPGDQAGLFNLLFRKVTPFLARSKRLKEDNPKLYYPVKWLFNALLIGLLLVPIYYLITFLAWLF</sequence>